<evidence type="ECO:0000313" key="2">
    <source>
        <dbReference type="EMBL" id="KAA9370171.1"/>
    </source>
</evidence>
<comment type="caution">
    <text evidence="2">The sequence shown here is derived from an EMBL/GenBank/DDBJ whole genome shotgun (WGS) entry which is preliminary data.</text>
</comment>
<evidence type="ECO:0000259" key="1">
    <source>
        <dbReference type="PROSITE" id="PS50164"/>
    </source>
</evidence>
<proteinExistence type="predicted"/>
<keyword evidence="3" id="KW-1185">Reference proteome</keyword>
<dbReference type="RefSeq" id="WP_151091665.1">
    <property type="nucleotide sequence ID" value="NZ_VYXQ01000003.1"/>
</dbReference>
<protein>
    <recommendedName>
        <fullName evidence="1">GIY-YIG domain-containing protein</fullName>
    </recommendedName>
</protein>
<sequence>MIDRFSDAVKNELQAYVYRLIDPRDGKTFYVGKGRGDRVFQHVKEVESISTDQNSIMNPKLETIAEIKRAGFEVKYLIHRHGMNDDTAYQVEAALIDAYEYLHNSVRGHYTSINGLSTVDEILHRYNLPEASFSHGHNLLVITINKLRGRRDPKVIFDLVRYCWKLRIERAASVEYVLAADRGVIVGAFKPLRWTPAVAKDFPDIVGMKDEPHRLAFQGERAPQEIWDIYVAEHGKRINPMDIPPARQACRYISPA</sequence>
<dbReference type="InterPro" id="IPR000305">
    <property type="entry name" value="GIY-YIG_endonuc"/>
</dbReference>
<reference evidence="2 3" key="1">
    <citation type="submission" date="2019-09" db="EMBL/GenBank/DDBJ databases">
        <title>Biological control of the noxious weed angled onion (Allium triquetrum) thwarted by endophytic bacteria in Victoria, Australia.</title>
        <authorList>
            <person name="Tehranchian P."/>
            <person name="Adair R.J."/>
            <person name="Van T.H."/>
            <person name="Morrison P.D."/>
            <person name="Williams H."/>
            <person name="Lawrie A.C."/>
        </authorList>
    </citation>
    <scope>NUCLEOTIDE SEQUENCE [LARGE SCALE GENOMIC DNA]</scope>
    <source>
        <strain evidence="2 3">RPTAtOch1</strain>
    </source>
</reference>
<dbReference type="Proteomes" id="UP000327108">
    <property type="component" value="Unassembled WGS sequence"/>
</dbReference>
<evidence type="ECO:0000313" key="3">
    <source>
        <dbReference type="Proteomes" id="UP000327108"/>
    </source>
</evidence>
<accession>A0A5N1K691</accession>
<feature type="domain" description="GIY-YIG" evidence="1">
    <location>
        <begin position="13"/>
        <end position="105"/>
    </location>
</feature>
<dbReference type="AlphaFoldDB" id="A0A5N1K691"/>
<dbReference type="Pfam" id="PF22945">
    <property type="entry name" value="LEM-3_GIY-YIG"/>
    <property type="match status" value="1"/>
</dbReference>
<name>A0A5N1K691_9HYPH</name>
<dbReference type="PROSITE" id="PS50164">
    <property type="entry name" value="GIY_YIG"/>
    <property type="match status" value="1"/>
</dbReference>
<dbReference type="CDD" id="cd10440">
    <property type="entry name" value="GIY-YIG_COG3680"/>
    <property type="match status" value="1"/>
</dbReference>
<gene>
    <name evidence="2" type="ORF">F3W84_04690</name>
</gene>
<organism evidence="2 3">
    <name type="scientific">Ochrobactrum quorumnocens</name>
    <dbReference type="NCBI Taxonomy" id="271865"/>
    <lineage>
        <taxon>Bacteria</taxon>
        <taxon>Pseudomonadati</taxon>
        <taxon>Pseudomonadota</taxon>
        <taxon>Alphaproteobacteria</taxon>
        <taxon>Hyphomicrobiales</taxon>
        <taxon>Brucellaceae</taxon>
        <taxon>Brucella/Ochrobactrum group</taxon>
        <taxon>Ochrobactrum</taxon>
    </lineage>
</organism>
<dbReference type="EMBL" id="VYXQ01000003">
    <property type="protein sequence ID" value="KAA9370171.1"/>
    <property type="molecule type" value="Genomic_DNA"/>
</dbReference>